<dbReference type="PROSITE" id="PS00027">
    <property type="entry name" value="HOMEOBOX_1"/>
    <property type="match status" value="1"/>
</dbReference>
<dbReference type="PANTHER" id="PTHR45874">
    <property type="entry name" value="HOMEOBOX PROTEIN ABDOMINAL-B"/>
    <property type="match status" value="1"/>
</dbReference>
<keyword evidence="11" id="KW-1185">Reference proteome</keyword>
<feature type="DNA-binding region" description="Homeobox" evidence="6">
    <location>
        <begin position="256"/>
        <end position="315"/>
    </location>
</feature>
<keyword evidence="4 6" id="KW-0371">Homeobox</keyword>
<proteinExistence type="inferred from homology"/>
<reference evidence="10 11" key="1">
    <citation type="submission" date="2022-12" db="EMBL/GenBank/DDBJ databases">
        <title>Chromosome-level genome of Tegillarca granosa.</title>
        <authorList>
            <person name="Kim J."/>
        </authorList>
    </citation>
    <scope>NUCLEOTIDE SEQUENCE [LARGE SCALE GENOMIC DNA]</scope>
    <source>
        <strain evidence="10">Teg-2019</strain>
        <tissue evidence="10">Adductor muscle</tissue>
    </source>
</reference>
<organism evidence="10 11">
    <name type="scientific">Tegillarca granosa</name>
    <name type="common">Malaysian cockle</name>
    <name type="synonym">Anadara granosa</name>
    <dbReference type="NCBI Taxonomy" id="220873"/>
    <lineage>
        <taxon>Eukaryota</taxon>
        <taxon>Metazoa</taxon>
        <taxon>Spiralia</taxon>
        <taxon>Lophotrochozoa</taxon>
        <taxon>Mollusca</taxon>
        <taxon>Bivalvia</taxon>
        <taxon>Autobranchia</taxon>
        <taxon>Pteriomorphia</taxon>
        <taxon>Arcoida</taxon>
        <taxon>Arcoidea</taxon>
        <taxon>Arcidae</taxon>
        <taxon>Tegillarca</taxon>
    </lineage>
</organism>
<dbReference type="SUPFAM" id="SSF46689">
    <property type="entry name" value="Homeodomain-like"/>
    <property type="match status" value="1"/>
</dbReference>
<gene>
    <name evidence="10" type="ORF">KUTeg_015188</name>
</gene>
<dbReference type="Pfam" id="PF00046">
    <property type="entry name" value="Homeodomain"/>
    <property type="match status" value="1"/>
</dbReference>
<evidence type="ECO:0000256" key="6">
    <source>
        <dbReference type="PROSITE-ProRule" id="PRU00108"/>
    </source>
</evidence>
<dbReference type="InterPro" id="IPR017970">
    <property type="entry name" value="Homeobox_CS"/>
</dbReference>
<dbReference type="SMART" id="SM00389">
    <property type="entry name" value="HOX"/>
    <property type="match status" value="1"/>
</dbReference>
<evidence type="ECO:0000313" key="11">
    <source>
        <dbReference type="Proteomes" id="UP001217089"/>
    </source>
</evidence>
<dbReference type="EMBL" id="JARBDR010000793">
    <property type="protein sequence ID" value="KAJ8307104.1"/>
    <property type="molecule type" value="Genomic_DNA"/>
</dbReference>
<evidence type="ECO:0000313" key="10">
    <source>
        <dbReference type="EMBL" id="KAJ8307104.1"/>
    </source>
</evidence>
<dbReference type="Proteomes" id="UP001217089">
    <property type="component" value="Unassembled WGS sequence"/>
</dbReference>
<comment type="subcellular location">
    <subcellularLocation>
        <location evidence="1 6 7">Nucleus</location>
    </subcellularLocation>
</comment>
<dbReference type="InterPro" id="IPR020479">
    <property type="entry name" value="HD_metazoa"/>
</dbReference>
<evidence type="ECO:0000256" key="7">
    <source>
        <dbReference type="RuleBase" id="RU000682"/>
    </source>
</evidence>
<sequence>MYPLVYAFLPNKTQETYVRFFQLLVRCASQRNIQLNPDSIFFYFERGSQNAATIVFPNVTIKGCLFHYGQCLWRKVQSCGLQNEYSNNDNINKFVRRAMAPLVPVEKVEDVWFQALEEVDSDDRSVVDFSDYVTETWVENNRQMWNHYETEGPRTTNHLEGWHHKLNNQMHRAHPNIFTIIKLLQTFQSANEIKIIQLAAGGKRRKKEKKYWDLETRLRQLKERYELDMINYPFLLSDMQQIHLPSTTLAPTTVTLRKRRRPYSKFQIAELEREYNNSTYVSKSRRWELSQLINLSERQIKIWFQNRRIKAKKVTKRDDPITKPQGSCMTPMSQ</sequence>
<comment type="similarity">
    <text evidence="2">Belongs to the Abd-B homeobox family.</text>
</comment>
<dbReference type="Gene3D" id="1.10.10.60">
    <property type="entry name" value="Homeodomain-like"/>
    <property type="match status" value="1"/>
</dbReference>
<evidence type="ECO:0000256" key="1">
    <source>
        <dbReference type="ARBA" id="ARBA00004123"/>
    </source>
</evidence>
<feature type="domain" description="Homeobox" evidence="9">
    <location>
        <begin position="254"/>
        <end position="314"/>
    </location>
</feature>
<protein>
    <recommendedName>
        <fullName evidence="9">Homeobox domain-containing protein</fullName>
    </recommendedName>
</protein>
<evidence type="ECO:0000256" key="2">
    <source>
        <dbReference type="ARBA" id="ARBA00006317"/>
    </source>
</evidence>
<name>A0ABQ9EPF2_TEGGR</name>
<dbReference type="InterPro" id="IPR009057">
    <property type="entry name" value="Homeodomain-like_sf"/>
</dbReference>
<dbReference type="PROSITE" id="PS50071">
    <property type="entry name" value="HOMEOBOX_2"/>
    <property type="match status" value="1"/>
</dbReference>
<feature type="region of interest" description="Disordered" evidence="8">
    <location>
        <begin position="314"/>
        <end position="334"/>
    </location>
</feature>
<evidence type="ECO:0000259" key="9">
    <source>
        <dbReference type="PROSITE" id="PS50071"/>
    </source>
</evidence>
<dbReference type="CDD" id="cd00086">
    <property type="entry name" value="homeodomain"/>
    <property type="match status" value="1"/>
</dbReference>
<evidence type="ECO:0000256" key="3">
    <source>
        <dbReference type="ARBA" id="ARBA00023125"/>
    </source>
</evidence>
<keyword evidence="5 6" id="KW-0539">Nucleus</keyword>
<evidence type="ECO:0000256" key="5">
    <source>
        <dbReference type="ARBA" id="ARBA00023242"/>
    </source>
</evidence>
<keyword evidence="3 6" id="KW-0238">DNA-binding</keyword>
<dbReference type="InterPro" id="IPR001356">
    <property type="entry name" value="HD"/>
</dbReference>
<accession>A0ABQ9EPF2</accession>
<dbReference type="PRINTS" id="PR00024">
    <property type="entry name" value="HOMEOBOX"/>
</dbReference>
<evidence type="ECO:0000256" key="8">
    <source>
        <dbReference type="SAM" id="MobiDB-lite"/>
    </source>
</evidence>
<feature type="compositionally biased region" description="Polar residues" evidence="8">
    <location>
        <begin position="324"/>
        <end position="334"/>
    </location>
</feature>
<comment type="caution">
    <text evidence="10">The sequence shown here is derived from an EMBL/GenBank/DDBJ whole genome shotgun (WGS) entry which is preliminary data.</text>
</comment>
<evidence type="ECO:0000256" key="4">
    <source>
        <dbReference type="ARBA" id="ARBA00023155"/>
    </source>
</evidence>
<dbReference type="Pfam" id="PF10551">
    <property type="entry name" value="MULE"/>
    <property type="match status" value="1"/>
</dbReference>
<dbReference type="InterPro" id="IPR046333">
    <property type="entry name" value="HXA10/ABDB-like"/>
</dbReference>
<dbReference type="InterPro" id="IPR018289">
    <property type="entry name" value="MULE_transposase_dom"/>
</dbReference>